<evidence type="ECO:0000313" key="7">
    <source>
        <dbReference type="EMBL" id="MDT0330477.1"/>
    </source>
</evidence>
<comment type="subcellular location">
    <subcellularLocation>
        <location evidence="1">Membrane</location>
    </subcellularLocation>
</comment>
<feature type="transmembrane region" description="Helical" evidence="6">
    <location>
        <begin position="43"/>
        <end position="68"/>
    </location>
</feature>
<dbReference type="InterPro" id="IPR007593">
    <property type="entry name" value="CD225/Dispanin_fam"/>
</dbReference>
<dbReference type="InterPro" id="IPR051423">
    <property type="entry name" value="CD225/Dispanin"/>
</dbReference>
<organism evidence="7 8">
    <name type="scientific">Nocardiopsis lambiniae</name>
    <dbReference type="NCBI Taxonomy" id="3075539"/>
    <lineage>
        <taxon>Bacteria</taxon>
        <taxon>Bacillati</taxon>
        <taxon>Actinomycetota</taxon>
        <taxon>Actinomycetes</taxon>
        <taxon>Streptosporangiales</taxon>
        <taxon>Nocardiopsidaceae</taxon>
        <taxon>Nocardiopsis</taxon>
    </lineage>
</organism>
<proteinExistence type="predicted"/>
<gene>
    <name evidence="7" type="ORF">RM479_18835</name>
</gene>
<accession>A0ABU2MD29</accession>
<comment type="caution">
    <text evidence="7">The sequence shown here is derived from an EMBL/GenBank/DDBJ whole genome shotgun (WGS) entry which is preliminary data.</text>
</comment>
<dbReference type="PANTHER" id="PTHR14948:SF25">
    <property type="entry name" value="DUF4190 DOMAIN-CONTAINING PROTEIN"/>
    <property type="match status" value="1"/>
</dbReference>
<dbReference type="PANTHER" id="PTHR14948">
    <property type="entry name" value="NG5"/>
    <property type="match status" value="1"/>
</dbReference>
<feature type="region of interest" description="Disordered" evidence="5">
    <location>
        <begin position="1"/>
        <end position="36"/>
    </location>
</feature>
<keyword evidence="2 6" id="KW-0812">Transmembrane</keyword>
<sequence>MSYPPSGGYGPPSGGYGPPPGGYGPPPGGFGGPPPPSGPPKNYLVHNILGIFGCTVIGIIGLIFALQVNSKWQAGDYTGAEESAKVAKIMGIIGLVGFILALLFVVLYVVLMVIGFAMLGTATSDPYYY</sequence>
<reference evidence="8" key="1">
    <citation type="submission" date="2023-07" db="EMBL/GenBank/DDBJ databases">
        <title>30 novel species of actinomycetes from the DSMZ collection.</title>
        <authorList>
            <person name="Nouioui I."/>
        </authorList>
    </citation>
    <scope>NUCLEOTIDE SEQUENCE [LARGE SCALE GENOMIC DNA]</scope>
    <source>
        <strain evidence="8">DSM 44743</strain>
    </source>
</reference>
<name>A0ABU2MD29_9ACTN</name>
<protein>
    <submittedName>
        <fullName evidence="7">CD225/dispanin family protein</fullName>
    </submittedName>
</protein>
<evidence type="ECO:0000256" key="5">
    <source>
        <dbReference type="SAM" id="MobiDB-lite"/>
    </source>
</evidence>
<evidence type="ECO:0000256" key="6">
    <source>
        <dbReference type="SAM" id="Phobius"/>
    </source>
</evidence>
<keyword evidence="3 6" id="KW-1133">Transmembrane helix</keyword>
<evidence type="ECO:0000313" key="8">
    <source>
        <dbReference type="Proteomes" id="UP001183390"/>
    </source>
</evidence>
<dbReference type="RefSeq" id="WP_311513038.1">
    <property type="nucleotide sequence ID" value="NZ_JAVREP010000013.1"/>
</dbReference>
<evidence type="ECO:0000256" key="4">
    <source>
        <dbReference type="ARBA" id="ARBA00023136"/>
    </source>
</evidence>
<dbReference type="Pfam" id="PF04505">
    <property type="entry name" value="CD225"/>
    <property type="match status" value="1"/>
</dbReference>
<feature type="compositionally biased region" description="Gly residues" evidence="5">
    <location>
        <begin position="7"/>
        <end position="16"/>
    </location>
</feature>
<keyword evidence="4 6" id="KW-0472">Membrane</keyword>
<evidence type="ECO:0000256" key="3">
    <source>
        <dbReference type="ARBA" id="ARBA00022989"/>
    </source>
</evidence>
<evidence type="ECO:0000256" key="2">
    <source>
        <dbReference type="ARBA" id="ARBA00022692"/>
    </source>
</evidence>
<feature type="transmembrane region" description="Helical" evidence="6">
    <location>
        <begin position="89"/>
        <end position="119"/>
    </location>
</feature>
<dbReference type="EMBL" id="JAVREP010000013">
    <property type="protein sequence ID" value="MDT0330477.1"/>
    <property type="molecule type" value="Genomic_DNA"/>
</dbReference>
<evidence type="ECO:0000256" key="1">
    <source>
        <dbReference type="ARBA" id="ARBA00004370"/>
    </source>
</evidence>
<feature type="compositionally biased region" description="Pro residues" evidence="5">
    <location>
        <begin position="17"/>
        <end position="36"/>
    </location>
</feature>
<keyword evidence="8" id="KW-1185">Reference proteome</keyword>
<dbReference type="Proteomes" id="UP001183390">
    <property type="component" value="Unassembled WGS sequence"/>
</dbReference>